<dbReference type="InterPro" id="IPR044143">
    <property type="entry name" value="GlgB_N_E_set_prok"/>
</dbReference>
<dbReference type="EMBL" id="JBAJEX010000011">
    <property type="protein sequence ID" value="MEO1767855.1"/>
    <property type="molecule type" value="Genomic_DNA"/>
</dbReference>
<dbReference type="PANTHER" id="PTHR43651">
    <property type="entry name" value="1,4-ALPHA-GLUCAN-BRANCHING ENZYME"/>
    <property type="match status" value="1"/>
</dbReference>
<dbReference type="Proteomes" id="UP001482231">
    <property type="component" value="Unassembled WGS sequence"/>
</dbReference>
<dbReference type="InterPro" id="IPR006048">
    <property type="entry name" value="A-amylase/branching_C"/>
</dbReference>
<comment type="caution">
    <text evidence="12">The sequence shown here is derived from an EMBL/GenBank/DDBJ whole genome shotgun (WGS) entry which is preliminary data.</text>
</comment>
<name>A0ABV0EIM8_9BURK</name>
<dbReference type="PANTHER" id="PTHR43651:SF3">
    <property type="entry name" value="1,4-ALPHA-GLUCAN-BRANCHING ENZYME"/>
    <property type="match status" value="1"/>
</dbReference>
<dbReference type="Gene3D" id="2.60.40.10">
    <property type="entry name" value="Immunoglobulins"/>
    <property type="match status" value="2"/>
</dbReference>
<evidence type="ECO:0000313" key="12">
    <source>
        <dbReference type="EMBL" id="MEO1767855.1"/>
    </source>
</evidence>
<evidence type="ECO:0000259" key="11">
    <source>
        <dbReference type="SMART" id="SM00642"/>
    </source>
</evidence>
<dbReference type="SUPFAM" id="SSF81296">
    <property type="entry name" value="E set domains"/>
    <property type="match status" value="2"/>
</dbReference>
<dbReference type="InterPro" id="IPR017853">
    <property type="entry name" value="GH"/>
</dbReference>
<reference evidence="12 13" key="1">
    <citation type="submission" date="2024-02" db="EMBL/GenBank/DDBJ databases">
        <title>New thermophilic sulfur-oxidizing bacteria from a hot springs of the Uzon caldera (Kamchatka, Russia).</title>
        <authorList>
            <person name="Dukat A.M."/>
            <person name="Elcheninov A.G."/>
            <person name="Frolov E.N."/>
        </authorList>
    </citation>
    <scope>NUCLEOTIDE SEQUENCE [LARGE SCALE GENOMIC DNA]</scope>
    <source>
        <strain evidence="12 13">AK1</strain>
    </source>
</reference>
<dbReference type="PIRSF" id="PIRSF000463">
    <property type="entry name" value="GlgB"/>
    <property type="match status" value="1"/>
</dbReference>
<dbReference type="InterPro" id="IPR014756">
    <property type="entry name" value="Ig_E-set"/>
</dbReference>
<dbReference type="RefSeq" id="WP_347308965.1">
    <property type="nucleotide sequence ID" value="NZ_JBAJEX010000011.1"/>
</dbReference>
<comment type="function">
    <text evidence="2 10">Catalyzes the formation of the alpha-1,6-glucosidic linkages in glycogen by scission of a 1,4-alpha-linked oligosaccharide from growing alpha-1,4-glucan chains and the subsequent attachment of the oligosaccharide to the alpha-1,6 position.</text>
</comment>
<dbReference type="CDD" id="cd11322">
    <property type="entry name" value="AmyAc_Glg_BE"/>
    <property type="match status" value="1"/>
</dbReference>
<dbReference type="NCBIfam" id="NF003811">
    <property type="entry name" value="PRK05402.1"/>
    <property type="match status" value="1"/>
</dbReference>
<dbReference type="SUPFAM" id="SSF51445">
    <property type="entry name" value="(Trans)glycosidases"/>
    <property type="match status" value="1"/>
</dbReference>
<feature type="domain" description="Glycosyl hydrolase family 13 catalytic" evidence="11">
    <location>
        <begin position="251"/>
        <end position="618"/>
    </location>
</feature>
<dbReference type="InterPro" id="IPR006407">
    <property type="entry name" value="GlgB"/>
</dbReference>
<dbReference type="NCBIfam" id="TIGR01515">
    <property type="entry name" value="branching_enzym"/>
    <property type="match status" value="1"/>
</dbReference>
<comment type="catalytic activity">
    <reaction evidence="1 10">
        <text>Transfers a segment of a (1-&gt;4)-alpha-D-glucan chain to a primary hydroxy group in a similar glucan chain.</text>
        <dbReference type="EC" id="2.4.1.18"/>
    </reaction>
</comment>
<accession>A0ABV0EIM8</accession>
<keyword evidence="13" id="KW-1185">Reference proteome</keyword>
<gene>
    <name evidence="10 12" type="primary">glgB</name>
    <name evidence="12" type="ORF">V6E02_11600</name>
</gene>
<evidence type="ECO:0000256" key="1">
    <source>
        <dbReference type="ARBA" id="ARBA00000826"/>
    </source>
</evidence>
<comment type="subunit">
    <text evidence="10">Monomer.</text>
</comment>
<evidence type="ECO:0000256" key="2">
    <source>
        <dbReference type="ARBA" id="ARBA00002953"/>
    </source>
</evidence>
<evidence type="ECO:0000313" key="13">
    <source>
        <dbReference type="Proteomes" id="UP001482231"/>
    </source>
</evidence>
<evidence type="ECO:0000256" key="10">
    <source>
        <dbReference type="HAMAP-Rule" id="MF_00685"/>
    </source>
</evidence>
<dbReference type="NCBIfam" id="NF008967">
    <property type="entry name" value="PRK12313.1"/>
    <property type="match status" value="1"/>
</dbReference>
<evidence type="ECO:0000256" key="3">
    <source>
        <dbReference type="ARBA" id="ARBA00004964"/>
    </source>
</evidence>
<dbReference type="Gene3D" id="3.20.20.80">
    <property type="entry name" value="Glycosidases"/>
    <property type="match status" value="1"/>
</dbReference>
<evidence type="ECO:0000256" key="7">
    <source>
        <dbReference type="ARBA" id="ARBA00022679"/>
    </source>
</evidence>
<feature type="active site" description="Proton donor" evidence="10">
    <location>
        <position position="461"/>
    </location>
</feature>
<dbReference type="InterPro" id="IPR004193">
    <property type="entry name" value="Glyco_hydro_13_N"/>
</dbReference>
<dbReference type="InterPro" id="IPR013780">
    <property type="entry name" value="Glyco_hydro_b"/>
</dbReference>
<dbReference type="GO" id="GO:0003844">
    <property type="term" value="F:1,4-alpha-glucan branching enzyme activity"/>
    <property type="evidence" value="ECO:0007669"/>
    <property type="project" value="UniProtKB-EC"/>
</dbReference>
<dbReference type="Pfam" id="PF02922">
    <property type="entry name" value="CBM_48"/>
    <property type="match status" value="1"/>
</dbReference>
<dbReference type="InterPro" id="IPR006047">
    <property type="entry name" value="GH13_cat_dom"/>
</dbReference>
<evidence type="ECO:0000256" key="4">
    <source>
        <dbReference type="ARBA" id="ARBA00009000"/>
    </source>
</evidence>
<dbReference type="CDD" id="cd02855">
    <property type="entry name" value="E_set_GBE_prok_N"/>
    <property type="match status" value="1"/>
</dbReference>
<organism evidence="12 13">
    <name type="scientific">Thiobacter aerophilum</name>
    <dbReference type="NCBI Taxonomy" id="3121275"/>
    <lineage>
        <taxon>Bacteria</taxon>
        <taxon>Pseudomonadati</taxon>
        <taxon>Pseudomonadota</taxon>
        <taxon>Betaproteobacteria</taxon>
        <taxon>Burkholderiales</taxon>
        <taxon>Thiobacteraceae</taxon>
        <taxon>Thiobacter</taxon>
    </lineage>
</organism>
<feature type="active site" description="Nucleophile" evidence="10">
    <location>
        <position position="408"/>
    </location>
</feature>
<dbReference type="EC" id="2.4.1.18" evidence="10"/>
<protein>
    <recommendedName>
        <fullName evidence="10">1,4-alpha-glucan branching enzyme GlgB</fullName>
        <ecNumber evidence="10">2.4.1.18</ecNumber>
    </recommendedName>
    <alternativeName>
        <fullName evidence="10">1,4-alpha-D-glucan:1,4-alpha-D-glucan 6-glucosyl-transferase</fullName>
    </alternativeName>
    <alternativeName>
        <fullName evidence="10">Alpha-(1-&gt;4)-glucan branching enzyme</fullName>
    </alternativeName>
    <alternativeName>
        <fullName evidence="10">Glycogen branching enzyme</fullName>
        <shortName evidence="10">BE</shortName>
    </alternativeName>
</protein>
<sequence length="728" mass="83734">MKHDIPSKVNPVYDALHEARLHDPFAHLGLHHTGSEWLVRVFAPHDERVWIETHSGWQPLEKRDERGIFEWRSNERPPLPYRLRFEDGLGSRLGYDPYALPNPIGEQDLYLFNEGRLLQAWRTLGAHVMEIQGIEGVNFAVWAPNAERVSVVGDFNRWDGRVHPMRVLGASGVWQLFIPGLAAGALYKFEIRNRDTGMVFVKTDPYARAMELRPGTAARVVGQSRHSWGDAAWLEARARHDWLHAPMNIYEVHAGSWRRKQDGGFLNYRELAEQLVPYVKEMGFTHIELMPISEHPLDESWGYQTTGYFAPTSRYGTPDDLRAFVDHCHQAGIGVILDWVPAHFPRDAWALARFDGTALYEHEDPRLGVHQDWGTLIFNYGRHEVKSFLLSSAHYWLSEFHLDGLRVDAVASMLYLDYSRKPGEWLPNRFGGRENLEAIDFLREMNTMVHGEFPGALTFAEESTAWPMVSRPVYLGGLGFSMKWNMGWMNDTLSYFGHDPVHRRYHHDQLTFGQLYAYTENFVLPFSHDEVVHGKRSLLDKMPGDAWQKFANLRLLFTYQLTTPGKKLNFMGNEFGHGREWNVRDGLDWSLLDVHWHQGIQACLRDLNRLYRDLPALHELDFFHEGFQWIDCHDADQSTLSYLRRARNGDMVVVVLNFTPVPRERYRIGVPQGGYYGEIFNSDSLYYGGSNLGNGHGLSAQPVPWMGFSQSLELTLPPLAGIILAREG</sequence>
<comment type="pathway">
    <text evidence="3 10">Glycan biosynthesis; glycogen biosynthesis.</text>
</comment>
<dbReference type="Pfam" id="PF02806">
    <property type="entry name" value="Alpha-amylase_C"/>
    <property type="match status" value="1"/>
</dbReference>
<dbReference type="SUPFAM" id="SSF51011">
    <property type="entry name" value="Glycosyl hydrolase domain"/>
    <property type="match status" value="1"/>
</dbReference>
<evidence type="ECO:0000256" key="6">
    <source>
        <dbReference type="ARBA" id="ARBA00022676"/>
    </source>
</evidence>
<keyword evidence="9 10" id="KW-0119">Carbohydrate metabolism</keyword>
<keyword evidence="6 10" id="KW-0328">Glycosyltransferase</keyword>
<dbReference type="Gene3D" id="2.60.40.1180">
    <property type="entry name" value="Golgi alpha-mannosidase II"/>
    <property type="match status" value="1"/>
</dbReference>
<dbReference type="Pfam" id="PF22019">
    <property type="entry name" value="GlgB_N"/>
    <property type="match status" value="1"/>
</dbReference>
<evidence type="ECO:0000256" key="9">
    <source>
        <dbReference type="ARBA" id="ARBA00023277"/>
    </source>
</evidence>
<dbReference type="SMART" id="SM00642">
    <property type="entry name" value="Aamy"/>
    <property type="match status" value="1"/>
</dbReference>
<dbReference type="InterPro" id="IPR037439">
    <property type="entry name" value="Branching_enzy"/>
</dbReference>
<keyword evidence="8 10" id="KW-0320">Glycogen biosynthesis</keyword>
<dbReference type="Pfam" id="PF00128">
    <property type="entry name" value="Alpha-amylase"/>
    <property type="match status" value="1"/>
</dbReference>
<dbReference type="InterPro" id="IPR054169">
    <property type="entry name" value="GlgB_N"/>
</dbReference>
<dbReference type="InterPro" id="IPR013783">
    <property type="entry name" value="Ig-like_fold"/>
</dbReference>
<proteinExistence type="inferred from homology"/>
<comment type="similarity">
    <text evidence="4 10">Belongs to the glycosyl hydrolase 13 family. GlgB subfamily.</text>
</comment>
<dbReference type="HAMAP" id="MF_00685">
    <property type="entry name" value="GlgB"/>
    <property type="match status" value="1"/>
</dbReference>
<evidence type="ECO:0000256" key="8">
    <source>
        <dbReference type="ARBA" id="ARBA00023056"/>
    </source>
</evidence>
<keyword evidence="5 10" id="KW-0321">Glycogen metabolism</keyword>
<evidence type="ECO:0000256" key="5">
    <source>
        <dbReference type="ARBA" id="ARBA00022600"/>
    </source>
</evidence>
<keyword evidence="7 10" id="KW-0808">Transferase</keyword>